<proteinExistence type="predicted"/>
<dbReference type="AlphaFoldDB" id="A0A2M8KRW7"/>
<accession>A0A2M8KRW7</accession>
<name>A0A2M8KRW7_9BACT</name>
<evidence type="ECO:0000313" key="2">
    <source>
        <dbReference type="Proteomes" id="UP000229554"/>
    </source>
</evidence>
<comment type="caution">
    <text evidence="1">The sequence shown here is derived from an EMBL/GenBank/DDBJ whole genome shotgun (WGS) entry which is preliminary data.</text>
</comment>
<organism evidence="1 2">
    <name type="scientific">Candidatus Roizmanbacteria bacterium CG10_big_fil_rev_8_21_14_0_10_39_6</name>
    <dbReference type="NCBI Taxonomy" id="1974853"/>
    <lineage>
        <taxon>Bacteria</taxon>
        <taxon>Candidatus Roizmaniibacteriota</taxon>
    </lineage>
</organism>
<reference evidence="2" key="1">
    <citation type="submission" date="2017-09" db="EMBL/GenBank/DDBJ databases">
        <title>Depth-based differentiation of microbial function through sediment-hosted aquifers and enrichment of novel symbionts in the deep terrestrial subsurface.</title>
        <authorList>
            <person name="Probst A.J."/>
            <person name="Ladd B."/>
            <person name="Jarett J.K."/>
            <person name="Geller-Mcgrath D.E."/>
            <person name="Sieber C.M.K."/>
            <person name="Emerson J.B."/>
            <person name="Anantharaman K."/>
            <person name="Thomas B.C."/>
            <person name="Malmstrom R."/>
            <person name="Stieglmeier M."/>
            <person name="Klingl A."/>
            <person name="Woyke T."/>
            <person name="Ryan C.M."/>
            <person name="Banfield J.F."/>
        </authorList>
    </citation>
    <scope>NUCLEOTIDE SEQUENCE [LARGE SCALE GENOMIC DNA]</scope>
</reference>
<protein>
    <submittedName>
        <fullName evidence="1">Uncharacterized protein</fullName>
    </submittedName>
</protein>
<evidence type="ECO:0000313" key="1">
    <source>
        <dbReference type="EMBL" id="PJE62643.1"/>
    </source>
</evidence>
<feature type="non-terminal residue" evidence="1">
    <location>
        <position position="1"/>
    </location>
</feature>
<sequence>RAETDIAEGVDFTIGKLTCLGLLTRNEEAMTLAQKQGFALVIRKDPKTQRARIKVRPDVPLTLEKVYDAICKKDPSGYWFFHKSGKMVLNGSSKNPDSKPTTLTLQELIQLTSLSLRG</sequence>
<gene>
    <name evidence="1" type="ORF">COU88_03885</name>
</gene>
<dbReference type="Proteomes" id="UP000229554">
    <property type="component" value="Unassembled WGS sequence"/>
</dbReference>
<dbReference type="EMBL" id="PFED01000156">
    <property type="protein sequence ID" value="PJE62643.1"/>
    <property type="molecule type" value="Genomic_DNA"/>
</dbReference>